<organism evidence="6 7">
    <name type="scientific">Rubroshorea leprosula</name>
    <dbReference type="NCBI Taxonomy" id="152421"/>
    <lineage>
        <taxon>Eukaryota</taxon>
        <taxon>Viridiplantae</taxon>
        <taxon>Streptophyta</taxon>
        <taxon>Embryophyta</taxon>
        <taxon>Tracheophyta</taxon>
        <taxon>Spermatophyta</taxon>
        <taxon>Magnoliopsida</taxon>
        <taxon>eudicotyledons</taxon>
        <taxon>Gunneridae</taxon>
        <taxon>Pentapetalae</taxon>
        <taxon>rosids</taxon>
        <taxon>malvids</taxon>
        <taxon>Malvales</taxon>
        <taxon>Dipterocarpaceae</taxon>
        <taxon>Rubroshorea</taxon>
    </lineage>
</organism>
<comment type="caution">
    <text evidence="6">The sequence shown here is derived from an EMBL/GenBank/DDBJ whole genome shotgun (WGS) entry which is preliminary data.</text>
</comment>
<dbReference type="CDD" id="cd03784">
    <property type="entry name" value="GT1_Gtf-like"/>
    <property type="match status" value="1"/>
</dbReference>
<dbReference type="AlphaFoldDB" id="A0AAV5HKB9"/>
<keyword evidence="3 4" id="KW-0808">Transferase</keyword>
<dbReference type="InterPro" id="IPR050481">
    <property type="entry name" value="UDP-glycosyltransf_plant"/>
</dbReference>
<dbReference type="SUPFAM" id="SSF53756">
    <property type="entry name" value="UDP-Glycosyltransferase/glycogen phosphorylase"/>
    <property type="match status" value="1"/>
</dbReference>
<evidence type="ECO:0000256" key="5">
    <source>
        <dbReference type="RuleBase" id="RU362057"/>
    </source>
</evidence>
<evidence type="ECO:0000256" key="4">
    <source>
        <dbReference type="RuleBase" id="RU003718"/>
    </source>
</evidence>
<evidence type="ECO:0000313" key="7">
    <source>
        <dbReference type="Proteomes" id="UP001054252"/>
    </source>
</evidence>
<comment type="similarity">
    <text evidence="1 4">Belongs to the UDP-glycosyltransferase family.</text>
</comment>
<evidence type="ECO:0000313" key="6">
    <source>
        <dbReference type="EMBL" id="GKU89228.1"/>
    </source>
</evidence>
<evidence type="ECO:0000256" key="2">
    <source>
        <dbReference type="ARBA" id="ARBA00022676"/>
    </source>
</evidence>
<dbReference type="FunFam" id="3.40.50.2000:FF:000020">
    <property type="entry name" value="Glycosyltransferase"/>
    <property type="match status" value="1"/>
</dbReference>
<dbReference type="GO" id="GO:0035251">
    <property type="term" value="F:UDP-glucosyltransferase activity"/>
    <property type="evidence" value="ECO:0007669"/>
    <property type="project" value="InterPro"/>
</dbReference>
<name>A0AAV5HKB9_9ROSI</name>
<keyword evidence="2 4" id="KW-0328">Glycosyltransferase</keyword>
<dbReference type="PROSITE" id="PS00375">
    <property type="entry name" value="UDPGT"/>
    <property type="match status" value="1"/>
</dbReference>
<dbReference type="Pfam" id="PF00201">
    <property type="entry name" value="UDPGT"/>
    <property type="match status" value="1"/>
</dbReference>
<dbReference type="PANTHER" id="PTHR48048">
    <property type="entry name" value="GLYCOSYLTRANSFERASE"/>
    <property type="match status" value="1"/>
</dbReference>
<dbReference type="InterPro" id="IPR002213">
    <property type="entry name" value="UDP_glucos_trans"/>
</dbReference>
<dbReference type="Proteomes" id="UP001054252">
    <property type="component" value="Unassembled WGS sequence"/>
</dbReference>
<proteinExistence type="inferred from homology"/>
<dbReference type="EC" id="2.4.1.-" evidence="5"/>
<dbReference type="PANTHER" id="PTHR48048:SF30">
    <property type="entry name" value="GLYCOSYLTRANSFERASE"/>
    <property type="match status" value="1"/>
</dbReference>
<accession>A0AAV5HKB9</accession>
<sequence length="472" mass="52138">MEDAIVLYPSAGMGHLISMVELAKLILKHYSLFSIKVLVCASPSISPDATTKYIASVSTTTPSVVFHHLPTAPLPPDSSLKVEQLAYELSCLNNPNLRHALRTILETSQIKAFILDFFNDVAFDVTDELKIPTYYFYTSSASSLTVFLYFPTLHRSTKEDFKDIKKLPEIPGWSSFPASNMPEVLHVRNSYIYRRLLESAEKFTKSKGILVNTFESLEKRAVSSLVEGLCVPDGHTPPIYCVGPLISTNEITEHECLSWLSTQPSKSVVFLCFGSMGMLSAKQLMEMAIGLENSGHGFLWVVRNPPADNTKQSVSGVAEEPNLDELLPQGFLDRTRDRGMVVMSWAPQVAVLNHDSVGGFVTHCGWNSILEAICAGVPMLAWPLYAEQKMNKASLVEEAKVALPLDELEDGLVSAGELEKRVRELMESDTGKQVRERILTFRNEVGPSMEKDGSSVTALAKFIDQIQVSSVA</sequence>
<dbReference type="FunFam" id="3.40.50.2000:FF:000095">
    <property type="entry name" value="Glycosyltransferase"/>
    <property type="match status" value="1"/>
</dbReference>
<evidence type="ECO:0000256" key="3">
    <source>
        <dbReference type="ARBA" id="ARBA00022679"/>
    </source>
</evidence>
<reference evidence="6 7" key="1">
    <citation type="journal article" date="2021" name="Commun. Biol.">
        <title>The genome of Shorea leprosula (Dipterocarpaceae) highlights the ecological relevance of drought in aseasonal tropical rainforests.</title>
        <authorList>
            <person name="Ng K.K.S."/>
            <person name="Kobayashi M.J."/>
            <person name="Fawcett J.A."/>
            <person name="Hatakeyama M."/>
            <person name="Paape T."/>
            <person name="Ng C.H."/>
            <person name="Ang C.C."/>
            <person name="Tnah L.H."/>
            <person name="Lee C.T."/>
            <person name="Nishiyama T."/>
            <person name="Sese J."/>
            <person name="O'Brien M.J."/>
            <person name="Copetti D."/>
            <person name="Mohd Noor M.I."/>
            <person name="Ong R.C."/>
            <person name="Putra M."/>
            <person name="Sireger I.Z."/>
            <person name="Indrioko S."/>
            <person name="Kosugi Y."/>
            <person name="Izuno A."/>
            <person name="Isagi Y."/>
            <person name="Lee S.L."/>
            <person name="Shimizu K.K."/>
        </authorList>
    </citation>
    <scope>NUCLEOTIDE SEQUENCE [LARGE SCALE GENOMIC DNA]</scope>
    <source>
        <strain evidence="6">214</strain>
    </source>
</reference>
<dbReference type="EMBL" id="BPVZ01000003">
    <property type="protein sequence ID" value="GKU89228.1"/>
    <property type="molecule type" value="Genomic_DNA"/>
</dbReference>
<dbReference type="Gene3D" id="3.40.50.2000">
    <property type="entry name" value="Glycogen Phosphorylase B"/>
    <property type="match status" value="2"/>
</dbReference>
<protein>
    <recommendedName>
        <fullName evidence="5">Glycosyltransferase</fullName>
        <ecNumber evidence="5">2.4.1.-</ecNumber>
    </recommendedName>
</protein>
<evidence type="ECO:0000256" key="1">
    <source>
        <dbReference type="ARBA" id="ARBA00009995"/>
    </source>
</evidence>
<keyword evidence="7" id="KW-1185">Reference proteome</keyword>
<dbReference type="InterPro" id="IPR035595">
    <property type="entry name" value="UDP_glycos_trans_CS"/>
</dbReference>
<gene>
    <name evidence="6" type="ORF">SLEP1_g3394</name>
</gene>